<gene>
    <name evidence="2" type="ORF">KC675_04290</name>
</gene>
<sequence length="367" mass="41383">MNKYLKNISPYRLLAIFLSLILLSFSGFIFFSQINDKSDLVSAKVTEILELEDNQGLIYQNFLVRLTLENITINIKIPVNLPEVRALEKGDTIYLQKVGDAENVDEYLYTSTDRTLEFGAILVGFLAIILLVVGFKYTQDLFPAVTFLVLLVSGVFSLSTEVRFVFLSILGFMVIFTFISMIWYFEDLFLGIISGLMIGVSLLFSVLLHSILINFTKTTQPVHFSDLFGTNSVINDFDQAKLMVIMIFTYSLLVYVFKVLISKSLEYKKGLKKVTKEKLIKFTVDTIQAKVGQLLNLIFFLALGLDFLGLISEDYSVYKFIWNNSFFLSVVIDGVVAGITLIVGGYIMALITGVYLATNTQHSKAQK</sequence>
<feature type="transmembrane region" description="Helical" evidence="1">
    <location>
        <begin position="141"/>
        <end position="158"/>
    </location>
</feature>
<evidence type="ECO:0008006" key="4">
    <source>
        <dbReference type="Google" id="ProtNLM"/>
    </source>
</evidence>
<reference evidence="2" key="2">
    <citation type="journal article" date="2021" name="Microbiome">
        <title>Successional dynamics and alternative stable states in a saline activated sludge microbial community over 9 years.</title>
        <authorList>
            <person name="Wang Y."/>
            <person name="Ye J."/>
            <person name="Ju F."/>
            <person name="Liu L."/>
            <person name="Boyd J.A."/>
            <person name="Deng Y."/>
            <person name="Parks D.H."/>
            <person name="Jiang X."/>
            <person name="Yin X."/>
            <person name="Woodcroft B.J."/>
            <person name="Tyson G.W."/>
            <person name="Hugenholtz P."/>
            <person name="Polz M.F."/>
            <person name="Zhang T."/>
        </authorList>
    </citation>
    <scope>NUCLEOTIDE SEQUENCE</scope>
    <source>
        <strain evidence="2">HKST-UBA15</strain>
    </source>
</reference>
<proteinExistence type="predicted"/>
<keyword evidence="1" id="KW-0812">Transmembrane</keyword>
<feature type="transmembrane region" description="Helical" evidence="1">
    <location>
        <begin position="242"/>
        <end position="261"/>
    </location>
</feature>
<keyword evidence="1" id="KW-0472">Membrane</keyword>
<dbReference type="EMBL" id="JAGQLL010000053">
    <property type="protein sequence ID" value="MCA9380370.1"/>
    <property type="molecule type" value="Genomic_DNA"/>
</dbReference>
<feature type="transmembrane region" description="Helical" evidence="1">
    <location>
        <begin position="116"/>
        <end position="134"/>
    </location>
</feature>
<organism evidence="2 3">
    <name type="scientific">Candidatus Dojkabacteria bacterium</name>
    <dbReference type="NCBI Taxonomy" id="2099670"/>
    <lineage>
        <taxon>Bacteria</taxon>
        <taxon>Candidatus Dojkabacteria</taxon>
    </lineage>
</organism>
<dbReference type="AlphaFoldDB" id="A0A955I7V6"/>
<evidence type="ECO:0000313" key="2">
    <source>
        <dbReference type="EMBL" id="MCA9380370.1"/>
    </source>
</evidence>
<keyword evidence="1" id="KW-1133">Transmembrane helix</keyword>
<evidence type="ECO:0000256" key="1">
    <source>
        <dbReference type="SAM" id="Phobius"/>
    </source>
</evidence>
<name>A0A955I7V6_9BACT</name>
<evidence type="ECO:0000313" key="3">
    <source>
        <dbReference type="Proteomes" id="UP000745577"/>
    </source>
</evidence>
<feature type="transmembrane region" description="Helical" evidence="1">
    <location>
        <begin position="325"/>
        <end position="358"/>
    </location>
</feature>
<protein>
    <recommendedName>
        <fullName evidence="4">YibE/F family protein</fullName>
    </recommendedName>
</protein>
<feature type="transmembrane region" description="Helical" evidence="1">
    <location>
        <begin position="12"/>
        <end position="31"/>
    </location>
</feature>
<feature type="transmembrane region" description="Helical" evidence="1">
    <location>
        <begin position="282"/>
        <end position="305"/>
    </location>
</feature>
<feature type="transmembrane region" description="Helical" evidence="1">
    <location>
        <begin position="192"/>
        <end position="215"/>
    </location>
</feature>
<reference evidence="2" key="1">
    <citation type="submission" date="2020-04" db="EMBL/GenBank/DDBJ databases">
        <authorList>
            <person name="Zhang T."/>
        </authorList>
    </citation>
    <scope>NUCLEOTIDE SEQUENCE</scope>
    <source>
        <strain evidence="2">HKST-UBA15</strain>
    </source>
</reference>
<accession>A0A955I7V6</accession>
<dbReference type="Proteomes" id="UP000745577">
    <property type="component" value="Unassembled WGS sequence"/>
</dbReference>
<feature type="transmembrane region" description="Helical" evidence="1">
    <location>
        <begin position="164"/>
        <end position="185"/>
    </location>
</feature>
<comment type="caution">
    <text evidence="2">The sequence shown here is derived from an EMBL/GenBank/DDBJ whole genome shotgun (WGS) entry which is preliminary data.</text>
</comment>